<evidence type="ECO:0000313" key="6">
    <source>
        <dbReference type="WBParaSite" id="TREG1_124820.1"/>
    </source>
</evidence>
<dbReference type="InterPro" id="IPR052296">
    <property type="entry name" value="TR-Histone_Methyltrans"/>
</dbReference>
<dbReference type="GO" id="GO:0006355">
    <property type="term" value="P:regulation of DNA-templated transcription"/>
    <property type="evidence" value="ECO:0007669"/>
    <property type="project" value="TreeGrafter"/>
</dbReference>
<dbReference type="InterPro" id="IPR046341">
    <property type="entry name" value="SET_dom_sf"/>
</dbReference>
<dbReference type="Gene3D" id="2.170.270.10">
    <property type="entry name" value="SET domain"/>
    <property type="match status" value="1"/>
</dbReference>
<evidence type="ECO:0000313" key="7">
    <source>
        <dbReference type="WBParaSite" id="TREG1_124820.2"/>
    </source>
</evidence>
<dbReference type="InterPro" id="IPR001214">
    <property type="entry name" value="SET_dom"/>
</dbReference>
<sequence length="521" mass="59426">MGMITTNVLEESLSFGPLPTSLMIGEPAYLIAQTTTDRLSELPTIYADPKRLSDPIRLIEWICNLRCARCPGEQNMELICTNHSGQSFYRTTRRIEAGEELLIWFRRQDLQPLLGEYLNNQTILEAWSGQTVKHSTNSQRRHFENLENLNTQSMNSNDNKFECPKCNSEFIYIYPYISHCLFKCQKQSVTQNIQLINQPPISNPYPNEINNDCLNQTRIDALLHNNNNNNFSNLIAENKSKEVQSMLDKIGEDLSHGTIPPSICSSFINECHKSVRGEATDQGRTNNLEQICELSSKTITSLHKKYLHKLHSNNKMLVNPKTLKQNTIITTNPIEDSHNNVYRKNKMKNNVLPLKTCNPLVEQLLQTLTSSVDNSLSSPELITAPPPPPPTATTTPKTNSSSTIPTGVKQSQPTLLNSLTLAQNWCARCFITFRLTSDLVHHMRTYHNQSGRNTNHNKGRLISHNAHIHSSDKLSRKEIYTLWKIIEKRGILCILLNSLHCCQQHHCQEVWLLSQLLIRLQ</sequence>
<dbReference type="PANTHER" id="PTHR16516">
    <property type="entry name" value="AGAP007109-PA"/>
    <property type="match status" value="1"/>
</dbReference>
<dbReference type="WBParaSite" id="TREG1_124820.1">
    <property type="protein sequence ID" value="TREG1_124820.1"/>
    <property type="gene ID" value="TREG1_124820"/>
</dbReference>
<name>A0AA85IWD7_TRIRE</name>
<reference evidence="5" key="1">
    <citation type="submission" date="2022-06" db="EMBL/GenBank/DDBJ databases">
        <authorList>
            <person name="Berger JAMES D."/>
            <person name="Berger JAMES D."/>
        </authorList>
    </citation>
    <scope>NUCLEOTIDE SEQUENCE [LARGE SCALE GENOMIC DNA]</scope>
</reference>
<evidence type="ECO:0000256" key="1">
    <source>
        <dbReference type="ARBA" id="ARBA00004123"/>
    </source>
</evidence>
<evidence type="ECO:0000259" key="4">
    <source>
        <dbReference type="PROSITE" id="PS00028"/>
    </source>
</evidence>
<dbReference type="AlphaFoldDB" id="A0AA85IWD7"/>
<comment type="subcellular location">
    <subcellularLocation>
        <location evidence="1">Nucleus</location>
    </subcellularLocation>
</comment>
<feature type="domain" description="C2H2-type" evidence="4">
    <location>
        <begin position="426"/>
        <end position="447"/>
    </location>
</feature>
<dbReference type="Pfam" id="PF21549">
    <property type="entry name" value="PRDM2_PR"/>
    <property type="match status" value="1"/>
</dbReference>
<dbReference type="Proteomes" id="UP000050795">
    <property type="component" value="Unassembled WGS sequence"/>
</dbReference>
<protein>
    <recommendedName>
        <fullName evidence="4">C2H2-type domain-containing protein</fullName>
    </recommendedName>
</protein>
<accession>A0AA85IWD7</accession>
<dbReference type="WBParaSite" id="TREG1_124820.2">
    <property type="protein sequence ID" value="TREG1_124820.2"/>
    <property type="gene ID" value="TREG1_124820"/>
</dbReference>
<dbReference type="PANTHER" id="PTHR16516:SF4">
    <property type="entry name" value="C2H2-TYPE DOMAIN-CONTAINING PROTEIN"/>
    <property type="match status" value="1"/>
</dbReference>
<evidence type="ECO:0000313" key="5">
    <source>
        <dbReference type="Proteomes" id="UP000050795"/>
    </source>
</evidence>
<keyword evidence="2" id="KW-0539">Nucleus</keyword>
<evidence type="ECO:0000256" key="2">
    <source>
        <dbReference type="ARBA" id="ARBA00023242"/>
    </source>
</evidence>
<feature type="region of interest" description="Disordered" evidence="3">
    <location>
        <begin position="375"/>
        <end position="410"/>
    </location>
</feature>
<dbReference type="InterPro" id="IPR013087">
    <property type="entry name" value="Znf_C2H2_type"/>
</dbReference>
<dbReference type="GO" id="GO:0005634">
    <property type="term" value="C:nucleus"/>
    <property type="evidence" value="ECO:0007669"/>
    <property type="project" value="UniProtKB-SubCell"/>
</dbReference>
<feature type="compositionally biased region" description="Low complexity" evidence="3">
    <location>
        <begin position="392"/>
        <end position="406"/>
    </location>
</feature>
<dbReference type="PROSITE" id="PS00028">
    <property type="entry name" value="ZINC_FINGER_C2H2_1"/>
    <property type="match status" value="1"/>
</dbReference>
<keyword evidence="5" id="KW-1185">Reference proteome</keyword>
<proteinExistence type="predicted"/>
<evidence type="ECO:0000256" key="3">
    <source>
        <dbReference type="SAM" id="MobiDB-lite"/>
    </source>
</evidence>
<reference evidence="6 7" key="2">
    <citation type="submission" date="2023-11" db="UniProtKB">
        <authorList>
            <consortium name="WormBaseParasite"/>
        </authorList>
    </citation>
    <scope>IDENTIFICATION</scope>
</reference>
<organism evidence="5 7">
    <name type="scientific">Trichobilharzia regenti</name>
    <name type="common">Nasal bird schistosome</name>
    <dbReference type="NCBI Taxonomy" id="157069"/>
    <lineage>
        <taxon>Eukaryota</taxon>
        <taxon>Metazoa</taxon>
        <taxon>Spiralia</taxon>
        <taxon>Lophotrochozoa</taxon>
        <taxon>Platyhelminthes</taxon>
        <taxon>Trematoda</taxon>
        <taxon>Digenea</taxon>
        <taxon>Strigeidida</taxon>
        <taxon>Schistosomatoidea</taxon>
        <taxon>Schistosomatidae</taxon>
        <taxon>Trichobilharzia</taxon>
    </lineage>
</organism>